<keyword evidence="3" id="KW-0812">Transmembrane</keyword>
<evidence type="ECO:0000313" key="5">
    <source>
        <dbReference type="Ensembl" id="ENSCCRP00020098329.1"/>
    </source>
</evidence>
<dbReference type="GO" id="GO:0004222">
    <property type="term" value="F:metalloendopeptidase activity"/>
    <property type="evidence" value="ECO:0007669"/>
    <property type="project" value="InterPro"/>
</dbReference>
<feature type="domain" description="Peptidase M12B" evidence="4">
    <location>
        <begin position="190"/>
        <end position="399"/>
    </location>
</feature>
<evidence type="ECO:0000256" key="3">
    <source>
        <dbReference type="SAM" id="Phobius"/>
    </source>
</evidence>
<dbReference type="InterPro" id="IPR006586">
    <property type="entry name" value="ADAM_Cys-rich"/>
</dbReference>
<evidence type="ECO:0000256" key="2">
    <source>
        <dbReference type="PROSITE-ProRule" id="PRU00276"/>
    </source>
</evidence>
<protein>
    <submittedName>
        <fullName evidence="5">Zgc:174164</fullName>
    </submittedName>
</protein>
<dbReference type="InterPro" id="IPR002870">
    <property type="entry name" value="Peptidase_M12B_N"/>
</dbReference>
<keyword evidence="3" id="KW-0472">Membrane</keyword>
<dbReference type="Pfam" id="PF01562">
    <property type="entry name" value="Pep_M12B_propep"/>
    <property type="match status" value="1"/>
</dbReference>
<dbReference type="Pfam" id="PF01421">
    <property type="entry name" value="Reprolysin"/>
    <property type="match status" value="1"/>
</dbReference>
<keyword evidence="3" id="KW-1133">Transmembrane helix</keyword>
<proteinExistence type="predicted"/>
<dbReference type="InterPro" id="IPR024079">
    <property type="entry name" value="MetalloPept_cat_dom_sf"/>
</dbReference>
<dbReference type="PANTHER" id="PTHR11905">
    <property type="entry name" value="ADAM A DISINTEGRIN AND METALLOPROTEASE DOMAIN"/>
    <property type="match status" value="1"/>
</dbReference>
<reference evidence="5" key="1">
    <citation type="submission" date="2025-08" db="UniProtKB">
        <authorList>
            <consortium name="Ensembl"/>
        </authorList>
    </citation>
    <scope>IDENTIFICATION</scope>
</reference>
<evidence type="ECO:0000256" key="1">
    <source>
        <dbReference type="ARBA" id="ARBA00023157"/>
    </source>
</evidence>
<dbReference type="PANTHER" id="PTHR11905:SF136">
    <property type="entry name" value="DISINTEGRIN AND METALLOPROTEINASE DOMAIN-CONTAINING PROTEIN 9"/>
    <property type="match status" value="1"/>
</dbReference>
<feature type="transmembrane region" description="Helical" evidence="3">
    <location>
        <begin position="524"/>
        <end position="546"/>
    </location>
</feature>
<keyword evidence="1" id="KW-1015">Disulfide bond</keyword>
<dbReference type="Gene3D" id="3.40.390.10">
    <property type="entry name" value="Collagenase (Catalytic Domain)"/>
    <property type="match status" value="1"/>
</dbReference>
<evidence type="ECO:0000259" key="4">
    <source>
        <dbReference type="PROSITE" id="PS50215"/>
    </source>
</evidence>
<sequence length="589" mass="66885">LFRHYFSYIYLLLVVYAFIVQSTHQTSYGKKYDVMIYLYRYKALLTVSESKLNVDRHADSISYSVRIDGHEHILHLTKNTHFLSKDFIVLSHTGERERMHRKTGHVEGYEDSLVALSTCEGLRGIILIGNNSYGLERSLHSKTNEHLLYLLKDSQSEPFICGLANETSSSEDHSHYDDMSMFIRVGKYTKYVELVLVVDHQRVSISHEKSVFLNDLFIIYYKQLNIRIALIGLKIFDKENPFNVDGNPGEVLGRFVQWRKTELLSQLRHDVGQLIVKQEACIKTFLLSFMCTMFVFGCERRGATTFSDCSKKDFERLIQRGGGACLRNPPSQDNIISAPRCGNGILESGEECDCGTPQGRCQTFDYQCKQLFGSEAKKADDKCFSHVNTLGNSFGNCGYSWSNPKPLNLYFLFFCGKCYAICGKVQCIFDSNYPPREHTIICMNADFNLGLDVPDPAYVKTGSVCAPGKACLDFTHLNSSVLDQSQKCDSQRNSNSNGACTDQFHCHCNNGWAPPNYYSLRDGLFIFFLLVVSVLVVLIIILLYVLKRDSLNCCREHRPSKSQSLSYRSINHYPSKPANPADPSVTQPR</sequence>
<dbReference type="GO" id="GO:0006508">
    <property type="term" value="P:proteolysis"/>
    <property type="evidence" value="ECO:0007669"/>
    <property type="project" value="InterPro"/>
</dbReference>
<dbReference type="SMART" id="SM00608">
    <property type="entry name" value="ACR"/>
    <property type="match status" value="1"/>
</dbReference>
<dbReference type="Pfam" id="PF08516">
    <property type="entry name" value="ADAM_CR"/>
    <property type="match status" value="1"/>
</dbReference>
<dbReference type="PROSITE" id="PS50215">
    <property type="entry name" value="ADAM_MEPRO"/>
    <property type="match status" value="1"/>
</dbReference>
<dbReference type="AlphaFoldDB" id="A0A8C2JNP8"/>
<feature type="transmembrane region" description="Helical" evidence="3">
    <location>
        <begin position="6"/>
        <end position="23"/>
    </location>
</feature>
<evidence type="ECO:0000313" key="6">
    <source>
        <dbReference type="Proteomes" id="UP000694701"/>
    </source>
</evidence>
<comment type="caution">
    <text evidence="2">Lacks conserved residue(s) required for the propagation of feature annotation.</text>
</comment>
<dbReference type="SUPFAM" id="SSF55486">
    <property type="entry name" value="Metalloproteases ('zincins'), catalytic domain"/>
    <property type="match status" value="1"/>
</dbReference>
<accession>A0A8C2JNP8</accession>
<dbReference type="Proteomes" id="UP000694701">
    <property type="component" value="Unplaced"/>
</dbReference>
<dbReference type="InterPro" id="IPR001590">
    <property type="entry name" value="Peptidase_M12B"/>
</dbReference>
<organism evidence="5 6">
    <name type="scientific">Cyprinus carpio</name>
    <name type="common">Common carp</name>
    <dbReference type="NCBI Taxonomy" id="7962"/>
    <lineage>
        <taxon>Eukaryota</taxon>
        <taxon>Metazoa</taxon>
        <taxon>Chordata</taxon>
        <taxon>Craniata</taxon>
        <taxon>Vertebrata</taxon>
        <taxon>Euteleostomi</taxon>
        <taxon>Actinopterygii</taxon>
        <taxon>Neopterygii</taxon>
        <taxon>Teleostei</taxon>
        <taxon>Ostariophysi</taxon>
        <taxon>Cypriniformes</taxon>
        <taxon>Cyprinidae</taxon>
        <taxon>Cyprininae</taxon>
        <taxon>Cyprinus</taxon>
    </lineage>
</organism>
<dbReference type="Ensembl" id="ENSCCRT00020107524.1">
    <property type="protein sequence ID" value="ENSCCRP00020098329.1"/>
    <property type="gene ID" value="ENSCCRG00020045241.1"/>
</dbReference>
<name>A0A8C2JNP8_CYPCA</name>
<dbReference type="GO" id="GO:0005886">
    <property type="term" value="C:plasma membrane"/>
    <property type="evidence" value="ECO:0007669"/>
    <property type="project" value="TreeGrafter"/>
</dbReference>